<sequence>MTENNSRFDFSDFYEEGFEKTENFEQAIYVFQDGTLWSGYSEGGDGYTRDVDHGSIEAFFKD</sequence>
<proteinExistence type="predicted"/>
<comment type="caution">
    <text evidence="1">The sequence shown here is derived from an EMBL/GenBank/DDBJ whole genome shotgun (WGS) entry which is preliminary data.</text>
</comment>
<reference evidence="1" key="1">
    <citation type="submission" date="2013-12" db="EMBL/GenBank/DDBJ databases">
        <title>A Varibaculum cambriense genome reconstructed from a premature infant gut community with otherwise low bacterial novelty that shifts toward anaerobic metabolism during the third week of life.</title>
        <authorList>
            <person name="Brown C.T."/>
            <person name="Sharon I."/>
            <person name="Thomas B.C."/>
            <person name="Castelle C.J."/>
            <person name="Morowitz M.J."/>
            <person name="Banfield J.F."/>
        </authorList>
    </citation>
    <scope>NUCLEOTIDE SEQUENCE</scope>
</reference>
<dbReference type="AlphaFoldDB" id="W1XTY7"/>
<evidence type="ECO:0000313" key="1">
    <source>
        <dbReference type="EMBL" id="ETJ32329.1"/>
    </source>
</evidence>
<gene>
    <name evidence="1" type="ORF">Q604_UNBC13210G0001</name>
</gene>
<name>W1XTY7_9ZZZZ</name>
<accession>W1XTY7</accession>
<organism evidence="1">
    <name type="scientific">human gut metagenome</name>
    <dbReference type="NCBI Taxonomy" id="408170"/>
    <lineage>
        <taxon>unclassified sequences</taxon>
        <taxon>metagenomes</taxon>
        <taxon>organismal metagenomes</taxon>
    </lineage>
</organism>
<dbReference type="EMBL" id="AZMM01013210">
    <property type="protein sequence ID" value="ETJ32329.1"/>
    <property type="molecule type" value="Genomic_DNA"/>
</dbReference>
<protein>
    <submittedName>
        <fullName evidence="1">Uncharacterized protein</fullName>
    </submittedName>
</protein>
<feature type="non-terminal residue" evidence="1">
    <location>
        <position position="62"/>
    </location>
</feature>